<dbReference type="CDD" id="cd04433">
    <property type="entry name" value="AFD_class_I"/>
    <property type="match status" value="1"/>
</dbReference>
<dbReference type="SUPFAM" id="SSF56801">
    <property type="entry name" value="Acetyl-CoA synthetase-like"/>
    <property type="match status" value="1"/>
</dbReference>
<name>A0A5S3VEB7_9GAMM</name>
<dbReference type="Proteomes" id="UP000307217">
    <property type="component" value="Unassembled WGS sequence"/>
</dbReference>
<dbReference type="RefSeq" id="WP_138589441.1">
    <property type="nucleotide sequence ID" value="NZ_PNBW01000108.1"/>
</dbReference>
<evidence type="ECO:0000259" key="1">
    <source>
        <dbReference type="Pfam" id="PF00501"/>
    </source>
</evidence>
<protein>
    <recommendedName>
        <fullName evidence="1">AMP-dependent synthetase/ligase domain-containing protein</fullName>
    </recommendedName>
</protein>
<reference evidence="5" key="2">
    <citation type="submission" date="2019-06" db="EMBL/GenBank/DDBJ databases">
        <title>Co-occurence of chitin degradation, pigmentation and bioactivity in marine Pseudoalteromonas.</title>
        <authorList>
            <person name="Sonnenschein E.C."/>
            <person name="Bech P.K."/>
        </authorList>
    </citation>
    <scope>NUCLEOTIDE SEQUENCE [LARGE SCALE GENOMIC DNA]</scope>
    <source>
        <strain evidence="5">S3790</strain>
    </source>
</reference>
<reference evidence="2" key="3">
    <citation type="submission" date="2019-09" db="EMBL/GenBank/DDBJ databases">
        <title>Co-occurence of chitin degradation, pigmentation and bioactivity in marine Pseudoalteromonas.</title>
        <authorList>
            <person name="Sonnenschein E.C."/>
            <person name="Bech P.K."/>
        </authorList>
    </citation>
    <scope>NUCLEOTIDE SEQUENCE</scope>
    <source>
        <strain evidence="2">S3790</strain>
        <strain evidence="3 4">S3895</strain>
    </source>
</reference>
<comment type="caution">
    <text evidence="2">The sequence shown here is derived from an EMBL/GenBank/DDBJ whole genome shotgun (WGS) entry which is preliminary data.</text>
</comment>
<evidence type="ECO:0000313" key="2">
    <source>
        <dbReference type="EMBL" id="TMO70705.1"/>
    </source>
</evidence>
<dbReference type="InterPro" id="IPR020845">
    <property type="entry name" value="AMP-binding_CS"/>
</dbReference>
<dbReference type="PROSITE" id="PS00455">
    <property type="entry name" value="AMP_BINDING"/>
    <property type="match status" value="1"/>
</dbReference>
<dbReference type="InterPro" id="IPR000873">
    <property type="entry name" value="AMP-dep_synth/lig_dom"/>
</dbReference>
<reference evidence="4 5" key="1">
    <citation type="submission" date="2018-01" db="EMBL/GenBank/DDBJ databases">
        <authorList>
            <person name="Paulsen S."/>
            <person name="Gram L.K."/>
        </authorList>
    </citation>
    <scope>NUCLEOTIDE SEQUENCE [LARGE SCALE GENOMIC DNA]</scope>
    <source>
        <strain evidence="2 5">S3790</strain>
        <strain evidence="3 4">S3895</strain>
    </source>
</reference>
<dbReference type="EMBL" id="PNBW01000108">
    <property type="protein sequence ID" value="TMO71320.1"/>
    <property type="molecule type" value="Genomic_DNA"/>
</dbReference>
<dbReference type="Gene3D" id="3.40.50.12780">
    <property type="entry name" value="N-terminal domain of ligase-like"/>
    <property type="match status" value="1"/>
</dbReference>
<organism evidence="2 5">
    <name type="scientific">Pseudoalteromonas aurantia</name>
    <dbReference type="NCBI Taxonomy" id="43654"/>
    <lineage>
        <taxon>Bacteria</taxon>
        <taxon>Pseudomonadati</taxon>
        <taxon>Pseudomonadota</taxon>
        <taxon>Gammaproteobacteria</taxon>
        <taxon>Alteromonadales</taxon>
        <taxon>Pseudoalteromonadaceae</taxon>
        <taxon>Pseudoalteromonas</taxon>
    </lineage>
</organism>
<gene>
    <name evidence="2" type="ORF">CWC19_00215</name>
    <name evidence="3" type="ORF">CWC20_17790</name>
</gene>
<dbReference type="Proteomes" id="UP000307164">
    <property type="component" value="Unassembled WGS sequence"/>
</dbReference>
<feature type="domain" description="AMP-dependent synthetase/ligase" evidence="1">
    <location>
        <begin position="43"/>
        <end position="388"/>
    </location>
</feature>
<accession>A0A5S3VEB7</accession>
<sequence>MMFSKSLIAQIQADDSIGAGNFYEAIMALPVDLHKTVLSIDKTIPLYAGQQTHFSFNDIQQIVYQVASKYCALGVSEGDLVGLYLDDGLSYFLHYLALNRLGAIPVCINDKLPADTVLAFCKSNNVGVLIHDDDKEAALKANAEVDSPLVNINKLMVLCSQSVPPAKSFTADDVVLLAHTSGTTGIPKAVTFTQHSFFFGVKSQLHKQQGSKVLSALPHSHSSAISVLMSSLLRGAEIYLLSDKRPDPLIHSIKKYQHDLIIAFPKTYVDLCKQPLVAEDFTSVNYWIATGDANHESHIRKLISLGQHYLNNQPQPGSVFIDNLGSSEFGFAMFRNIHSLQTNRFNRCIGKPFSWVEAAILSESGQILPAGKIGKLGVKSATVTAGYWNNKQLTEEAQLAGYWLTGDLAYFDSSGLFYHVDRTSDPINTCDGTIYSCQTEELILRHFTDVFECSIYSGPSIDNDAYSVAHICVELIADAELILDFELLNQINHLLRSHHIPAITSLEFQASNAHTGVTGKKLKRRLRQLREVA</sequence>
<evidence type="ECO:0000313" key="4">
    <source>
        <dbReference type="Proteomes" id="UP000307164"/>
    </source>
</evidence>
<dbReference type="OrthoDB" id="9803968at2"/>
<dbReference type="Pfam" id="PF00501">
    <property type="entry name" value="AMP-binding"/>
    <property type="match status" value="1"/>
</dbReference>
<evidence type="ECO:0000313" key="3">
    <source>
        <dbReference type="EMBL" id="TMO71320.1"/>
    </source>
</evidence>
<dbReference type="PANTHER" id="PTHR24096">
    <property type="entry name" value="LONG-CHAIN-FATTY-ACID--COA LIGASE"/>
    <property type="match status" value="1"/>
</dbReference>
<proteinExistence type="predicted"/>
<dbReference type="InterPro" id="IPR042099">
    <property type="entry name" value="ANL_N_sf"/>
</dbReference>
<dbReference type="GO" id="GO:0016405">
    <property type="term" value="F:CoA-ligase activity"/>
    <property type="evidence" value="ECO:0007669"/>
    <property type="project" value="TreeGrafter"/>
</dbReference>
<dbReference type="AlphaFoldDB" id="A0A5S3VEB7"/>
<keyword evidence="4" id="KW-1185">Reference proteome</keyword>
<dbReference type="EMBL" id="PNBX01000001">
    <property type="protein sequence ID" value="TMO70705.1"/>
    <property type="molecule type" value="Genomic_DNA"/>
</dbReference>
<evidence type="ECO:0000313" key="5">
    <source>
        <dbReference type="Proteomes" id="UP000307217"/>
    </source>
</evidence>